<dbReference type="Pfam" id="PF02801">
    <property type="entry name" value="Ketoacyl-synt_C"/>
    <property type="match status" value="2"/>
</dbReference>
<evidence type="ECO:0000256" key="4">
    <source>
        <dbReference type="ARBA" id="ARBA00023315"/>
    </source>
</evidence>
<feature type="region of interest" description="Disordered" evidence="6">
    <location>
        <begin position="3995"/>
        <end position="4025"/>
    </location>
</feature>
<name>A0ABV9W0I5_9ACTN</name>
<dbReference type="SUPFAM" id="SSF51735">
    <property type="entry name" value="NAD(P)-binding Rossmann-fold domains"/>
    <property type="match status" value="6"/>
</dbReference>
<protein>
    <submittedName>
        <fullName evidence="10">SDR family NAD(P)-dependent oxidoreductase</fullName>
    </submittedName>
</protein>
<organism evidence="10 11">
    <name type="scientific">Dactylosporangium cerinum</name>
    <dbReference type="NCBI Taxonomy" id="1434730"/>
    <lineage>
        <taxon>Bacteria</taxon>
        <taxon>Bacillati</taxon>
        <taxon>Actinomycetota</taxon>
        <taxon>Actinomycetes</taxon>
        <taxon>Micromonosporales</taxon>
        <taxon>Micromonosporaceae</taxon>
        <taxon>Dactylosporangium</taxon>
    </lineage>
</organism>
<dbReference type="InterPro" id="IPR014030">
    <property type="entry name" value="Ketoacyl_synth_N"/>
</dbReference>
<evidence type="ECO:0000256" key="1">
    <source>
        <dbReference type="ARBA" id="ARBA00022450"/>
    </source>
</evidence>
<dbReference type="CDD" id="cd00833">
    <property type="entry name" value="PKS"/>
    <property type="match status" value="2"/>
</dbReference>
<evidence type="ECO:0000259" key="9">
    <source>
        <dbReference type="PROSITE" id="PS52019"/>
    </source>
</evidence>
<dbReference type="RefSeq" id="WP_380118399.1">
    <property type="nucleotide sequence ID" value="NZ_JBHSIU010000035.1"/>
</dbReference>
<keyword evidence="4" id="KW-0012">Acyltransferase</keyword>
<dbReference type="SUPFAM" id="SSF53901">
    <property type="entry name" value="Thiolase-like"/>
    <property type="match status" value="3"/>
</dbReference>
<dbReference type="InterPro" id="IPR020807">
    <property type="entry name" value="PKS_DH"/>
</dbReference>
<keyword evidence="11" id="KW-1185">Reference proteome</keyword>
<dbReference type="InterPro" id="IPR049551">
    <property type="entry name" value="PKS_DH_C"/>
</dbReference>
<gene>
    <name evidence="10" type="ORF">ACFPIJ_26565</name>
</gene>
<dbReference type="InterPro" id="IPR036291">
    <property type="entry name" value="NAD(P)-bd_dom_sf"/>
</dbReference>
<dbReference type="InterPro" id="IPR057326">
    <property type="entry name" value="KR_dom"/>
</dbReference>
<dbReference type="InterPro" id="IPR018201">
    <property type="entry name" value="Ketoacyl_synth_AS"/>
</dbReference>
<feature type="active site" description="Proton acceptor; for dehydratase activity" evidence="5">
    <location>
        <position position="529"/>
    </location>
</feature>
<dbReference type="InterPro" id="IPR014031">
    <property type="entry name" value="Ketoacyl_synth_C"/>
</dbReference>
<dbReference type="InterPro" id="IPR055123">
    <property type="entry name" value="SpnB-like_Rossmann"/>
</dbReference>
<dbReference type="Pfam" id="PF14765">
    <property type="entry name" value="PS-DH"/>
    <property type="match status" value="3"/>
</dbReference>
<dbReference type="SUPFAM" id="SSF52151">
    <property type="entry name" value="FabD/lysophospholipase-like"/>
    <property type="match status" value="3"/>
</dbReference>
<dbReference type="InterPro" id="IPR016036">
    <property type="entry name" value="Malonyl_transacylase_ACP-bd"/>
</dbReference>
<dbReference type="InterPro" id="IPR049552">
    <property type="entry name" value="PKS_DH_N"/>
</dbReference>
<dbReference type="Pfam" id="PF16197">
    <property type="entry name" value="KAsynt_C_assoc"/>
    <property type="match status" value="3"/>
</dbReference>
<dbReference type="InterPro" id="IPR032821">
    <property type="entry name" value="PKS_assoc"/>
</dbReference>
<feature type="active site" description="Proton donor; for dehydratase activity" evidence="5">
    <location>
        <position position="2386"/>
    </location>
</feature>
<dbReference type="EMBL" id="JBHSIU010000035">
    <property type="protein sequence ID" value="MFC5001385.1"/>
    <property type="molecule type" value="Genomic_DNA"/>
</dbReference>
<feature type="region of interest" description="C-terminal hotdog fold" evidence="5">
    <location>
        <begin position="2327"/>
        <end position="2461"/>
    </location>
</feature>
<evidence type="ECO:0000256" key="2">
    <source>
        <dbReference type="ARBA" id="ARBA00022553"/>
    </source>
</evidence>
<dbReference type="InterPro" id="IPR016039">
    <property type="entry name" value="Thiolase-like"/>
</dbReference>
<feature type="active site" description="Proton acceptor; for dehydratase activity" evidence="5">
    <location>
        <position position="2223"/>
    </location>
</feature>
<dbReference type="Gene3D" id="3.30.70.3290">
    <property type="match status" value="3"/>
</dbReference>
<accession>A0ABV9W0I5</accession>
<dbReference type="InterPro" id="IPR009081">
    <property type="entry name" value="PP-bd_ACP"/>
</dbReference>
<feature type="region of interest" description="N-terminal hotdog fold" evidence="5">
    <location>
        <begin position="497"/>
        <end position="622"/>
    </location>
</feature>
<dbReference type="InterPro" id="IPR020806">
    <property type="entry name" value="PKS_PP-bd"/>
</dbReference>
<dbReference type="PROSITE" id="PS00606">
    <property type="entry name" value="KS3_1"/>
    <property type="match status" value="2"/>
</dbReference>
<dbReference type="Pfam" id="PF21089">
    <property type="entry name" value="PKS_DH_N"/>
    <property type="match status" value="3"/>
</dbReference>
<dbReference type="Gene3D" id="1.10.1200.10">
    <property type="entry name" value="ACP-like"/>
    <property type="match status" value="3"/>
</dbReference>
<dbReference type="Gene3D" id="3.40.50.720">
    <property type="entry name" value="NAD(P)-binding Rossmann-like Domain"/>
    <property type="match status" value="3"/>
</dbReference>
<dbReference type="SMART" id="SM00827">
    <property type="entry name" value="PKS_AT"/>
    <property type="match status" value="3"/>
</dbReference>
<keyword evidence="2" id="KW-0597">Phosphoprotein</keyword>
<evidence type="ECO:0000313" key="11">
    <source>
        <dbReference type="Proteomes" id="UP001595912"/>
    </source>
</evidence>
<dbReference type="Gene3D" id="3.40.366.10">
    <property type="entry name" value="Malonyl-Coenzyme A Acyl Carrier Protein, domain 2"/>
    <property type="match status" value="3"/>
</dbReference>
<dbReference type="SUPFAM" id="SSF55048">
    <property type="entry name" value="Probable ACP-binding domain of malonyl-CoA ACP transacylase"/>
    <property type="match status" value="3"/>
</dbReference>
<feature type="region of interest" description="C-terminal hotdog fold" evidence="5">
    <location>
        <begin position="634"/>
        <end position="776"/>
    </location>
</feature>
<dbReference type="InterPro" id="IPR042104">
    <property type="entry name" value="PKS_dehydratase_sf"/>
</dbReference>
<dbReference type="InterPro" id="IPR050091">
    <property type="entry name" value="PKS_NRPS_Biosynth_Enz"/>
</dbReference>
<dbReference type="CDD" id="cd08956">
    <property type="entry name" value="KR_3_FAS_SDR_x"/>
    <property type="match status" value="3"/>
</dbReference>
<feature type="compositionally biased region" description="Low complexity" evidence="6">
    <location>
        <begin position="4000"/>
        <end position="4021"/>
    </location>
</feature>
<keyword evidence="3" id="KW-0808">Transferase</keyword>
<dbReference type="SMART" id="SM00826">
    <property type="entry name" value="PKS_DH"/>
    <property type="match status" value="3"/>
</dbReference>
<dbReference type="PANTHER" id="PTHR43775">
    <property type="entry name" value="FATTY ACID SYNTHASE"/>
    <property type="match status" value="1"/>
</dbReference>
<dbReference type="SMART" id="SM00822">
    <property type="entry name" value="PKS_KR"/>
    <property type="match status" value="3"/>
</dbReference>
<evidence type="ECO:0000256" key="3">
    <source>
        <dbReference type="ARBA" id="ARBA00022679"/>
    </source>
</evidence>
<feature type="active site" description="Proton donor; for dehydratase activity" evidence="5">
    <location>
        <position position="693"/>
    </location>
</feature>
<dbReference type="PROSITE" id="PS52004">
    <property type="entry name" value="KS3_2"/>
    <property type="match status" value="2"/>
</dbReference>
<dbReference type="Pfam" id="PF00698">
    <property type="entry name" value="Acyl_transf_1"/>
    <property type="match status" value="3"/>
</dbReference>
<reference evidence="11" key="1">
    <citation type="journal article" date="2019" name="Int. J. Syst. Evol. Microbiol.">
        <title>The Global Catalogue of Microorganisms (GCM) 10K type strain sequencing project: providing services to taxonomists for standard genome sequencing and annotation.</title>
        <authorList>
            <consortium name="The Broad Institute Genomics Platform"/>
            <consortium name="The Broad Institute Genome Sequencing Center for Infectious Disease"/>
            <person name="Wu L."/>
            <person name="Ma J."/>
        </authorList>
    </citation>
    <scope>NUCLEOTIDE SEQUENCE [LARGE SCALE GENOMIC DNA]</scope>
    <source>
        <strain evidence="11">CGMCC 4.7152</strain>
    </source>
</reference>
<dbReference type="InterPro" id="IPR001227">
    <property type="entry name" value="Ac_transferase_dom_sf"/>
</dbReference>
<feature type="domain" description="PKS/mFAS DH" evidence="9">
    <location>
        <begin position="2192"/>
        <end position="2461"/>
    </location>
</feature>
<comment type="caution">
    <text evidence="10">The sequence shown here is derived from an EMBL/GenBank/DDBJ whole genome shotgun (WGS) entry which is preliminary data.</text>
</comment>
<dbReference type="Pfam" id="PF00109">
    <property type="entry name" value="ketoacyl-synt"/>
    <property type="match status" value="2"/>
</dbReference>
<dbReference type="InterPro" id="IPR016035">
    <property type="entry name" value="Acyl_Trfase/lysoPLipase"/>
</dbReference>
<dbReference type="InterPro" id="IPR036736">
    <property type="entry name" value="ACP-like_sf"/>
</dbReference>
<feature type="active site" description="Proton donor; for dehydratase activity" evidence="5">
    <location>
        <position position="4089"/>
    </location>
</feature>
<keyword evidence="1" id="KW-0596">Phosphopantetheine</keyword>
<dbReference type="InterPro" id="IPR020841">
    <property type="entry name" value="PKS_Beta-ketoAc_synthase_dom"/>
</dbReference>
<dbReference type="Proteomes" id="UP001595912">
    <property type="component" value="Unassembled WGS sequence"/>
</dbReference>
<dbReference type="SUPFAM" id="SSF47336">
    <property type="entry name" value="ACP-like"/>
    <property type="match status" value="3"/>
</dbReference>
<evidence type="ECO:0000259" key="8">
    <source>
        <dbReference type="PROSITE" id="PS52004"/>
    </source>
</evidence>
<feature type="active site" description="Proton acceptor; for dehydratase activity" evidence="5">
    <location>
        <position position="3927"/>
    </location>
</feature>
<dbReference type="Gene3D" id="3.40.47.10">
    <property type="match status" value="3"/>
</dbReference>
<proteinExistence type="predicted"/>
<feature type="region of interest" description="C-terminal hotdog fold" evidence="5">
    <location>
        <begin position="4030"/>
        <end position="4170"/>
    </location>
</feature>
<feature type="domain" description="Carrier" evidence="7">
    <location>
        <begin position="1233"/>
        <end position="1308"/>
    </location>
</feature>
<feature type="domain" description="Ketosynthase family 3 (KS3)" evidence="8">
    <location>
        <begin position="1328"/>
        <end position="1754"/>
    </location>
</feature>
<feature type="domain" description="PKS/mFAS DH" evidence="9">
    <location>
        <begin position="497"/>
        <end position="776"/>
    </location>
</feature>
<feature type="region of interest" description="N-terminal hotdog fold" evidence="5">
    <location>
        <begin position="3896"/>
        <end position="4020"/>
    </location>
</feature>
<dbReference type="Pfam" id="PF08659">
    <property type="entry name" value="KR"/>
    <property type="match status" value="3"/>
</dbReference>
<dbReference type="SMART" id="SM01294">
    <property type="entry name" value="PKS_PP_betabranch"/>
    <property type="match status" value="3"/>
</dbReference>
<dbReference type="Gene3D" id="3.10.129.110">
    <property type="entry name" value="Polyketide synthase dehydratase"/>
    <property type="match status" value="3"/>
</dbReference>
<evidence type="ECO:0000256" key="6">
    <source>
        <dbReference type="SAM" id="MobiDB-lite"/>
    </source>
</evidence>
<evidence type="ECO:0000313" key="10">
    <source>
        <dbReference type="EMBL" id="MFC5001385.1"/>
    </source>
</evidence>
<feature type="domain" description="Carrier" evidence="7">
    <location>
        <begin position="4636"/>
        <end position="4711"/>
    </location>
</feature>
<feature type="region of interest" description="N-terminal hotdog fold" evidence="5">
    <location>
        <begin position="2192"/>
        <end position="2315"/>
    </location>
</feature>
<feature type="domain" description="PKS/mFAS DH" evidence="9">
    <location>
        <begin position="3896"/>
        <end position="4170"/>
    </location>
</feature>
<dbReference type="Pfam" id="PF22953">
    <property type="entry name" value="SpnB_Rossmann"/>
    <property type="match status" value="3"/>
</dbReference>
<dbReference type="PROSITE" id="PS52019">
    <property type="entry name" value="PKS_MFAS_DH"/>
    <property type="match status" value="3"/>
</dbReference>
<dbReference type="InterPro" id="IPR014043">
    <property type="entry name" value="Acyl_transferase_dom"/>
</dbReference>
<dbReference type="SMART" id="SM00823">
    <property type="entry name" value="PKS_PP"/>
    <property type="match status" value="3"/>
</dbReference>
<feature type="domain" description="Ketosynthase family 3 (KS3)" evidence="8">
    <location>
        <begin position="3036"/>
        <end position="3462"/>
    </location>
</feature>
<sequence length="4795" mass="499488">MRNDLLPKTLHVDAPSPHVDWTTGDVALLTEARPWTPNGHPRRAGVSSFGISGTNAHLILEEAPTTEEPERTGTPVPWLLSARTPQALQETAQRLLQLDGKADDDVAYTLARRAQHAHRAVILSDHREALAALATDDQHPSLVRGTTRPAGKTAFLCTGQGSQRPDMTINHPAFDAACTELDKHLDRPLRDVLTDPSLIHETRYAQPALFAVHVGLHALALSWGITPDYLTGHSIGELSAAHLAGVLSLPDAALLVTARGRLMNAATPGGAMIAIEATEAELAPMLDPALASIAGVNSPTSTVISGDTDAVTQVAAHWAALGRRTKKLTTSHAFHSPHMDAILDEFAAIAATVTYHPATIPVISNQTGDIATDEQLSSPEYWARHIREAVRYRDMVTTLHGAGVTTYVELGPDNTLSALTHTCLPDGHTATITAAHLGDHAHAALHTAGHRTVWTTTTPAGRHTDLPTYPFQQASYWLDAPDATRDAASLGQSTAAHPLLQAEVELPDGDSHLFTSRISARTDPWIAEHAVHGALIVPGAAFVGMLLHAGDRVGCDLIEELTHHVFLAVPEQGALHLRVSVDAADATGRRTFSVHSRLEDAAPGTDWTRHATGVLAVADPDQEPAGLAEWPPPGVAIDVADLYKRLAGAGFGYGPLFLGLRAAWRDGDTIYGEVSLPEGADPDDFGLHPGLLDSALHPIAVGSALRPEEDPDAGQVRVPFTWGGIALHAVGASALRVRIVVSGLDRLALTIADGTGAPVATVGSLITRPVSAAQLAGSRPDTGLPLYGVDWVRRPGPGPLGGAPVELLHPGDWPAVPADRIAARVPAGAGPADRGPVADVLGLVQRWLGAPRPAEARLLLLTRGAVAAGTTEDVSDLAGAAVWGLVRSAQTEHPGRIVLIDADEDPDADLLARLADGDEPQVALRGSRILVPRVTAVAAGTPPVLDPEGTVLITGGTGALGALLAAHLVTRHGVTRLLLASRRGPDAPGAAALRAALTDLGAHVDIVACDVTDRGQVAELLGAVPGAHPLTAVVHAAGVLQDAALTSLTPEHLDVTLSSKVDSAWHLHDLTAGSGLAAFVLFSSIAGTLGTAGQGNYAAANAALDGLAAHRHAHGLPAVSLAWGLWAPTGDGGMGATLDDAAAARVARNGIVPLTVAEGLGLFDAALAGERPMLVPARLDPVALRGLADDGELPAVLRGLVRTPARPVARGGRAGGDELRRQLAGRPEPERRRILTDLVCAQAAGTLGHASAAMVEVDRQFQDLGFDSLSAIEFRTRLGKAAGLTLPATLIFDYPTPAALGAHLTAELSEAAADVPARVVRRTRTGGDEAIAIVGMACRFPGGADTPEALWDLVAGGVDAVGGFPASRGWDVDDLYDPDPDAGGKTYVREGGFVYDAERFDPEFFGISPREALAIDPQQRLLLETSWEALERAGIDPATLRGTATGVFAGVSAQEYVSLRHTGPEGVEGYLLTGTTTSVASGRIAYTFGLEGPAVTVDTACSSSLVAMHLAGQALRSGECDLALAGGATIMAGPGMFIEFSRQRGLAPDGRAKSFSATADGTAWAEGAAMLLLERLSDAQRNGHPVLAVIRGSAVNQDGASNGLTAPNGPAQQRVIRQALANASLTPSDVDAVEAHGTGTTLGDPIEAQALLATYGQDRPADSPLWLGSLKSNIGHAQAAAGIGGVIKMVQAMQHGVLPQTLHVDEPSPHIDWAAGEVALLTEARAWPATGRPRRSAVSSFGISGTNAHLILEQGMTPAAPPSGNGAAGLPWLLSGGTAEALLDNAARLRDHLDGEADDDVAYTLARRAQHTHRAVILDNHHEALAALATDSPHPSLVRGTTRPAGKTAFLCTGQGSQRPDMTINHPAFDAACTELDKHLDRPIRDVMTDPTLIHETRYAQPALFAVHVGLHALALNWGITPDYLTGHSIGELSAAHLAGVLSLPDAALLVAARGRLMNAATPGGTMIAIEATEAELTPMLDPALASIAGINSPTSTVISGDTDTVTQVAAHWAALGRRTKRLTTSHAFHSPHMDAILDEFAAIAATITYHPATIPVISNQTGNIATDQQLSSPEYWTRHIREAVRYRDMITTLERAGTNTYLELGPDNTLSALTHTCLPDGHTATITSAHLGDHAQAVLHAAGRETTWTTKTPAGHHAPLPTYAFQHRPFWLTPPATTGDPNSLGQHGATHPLLQAEVELPDGGRLYTGRISRRTHPWLVEHAVHGTVVLPGVAFIDLLLEVADRVGAAAIEELTHHVFLAVPERAPLHLRVSTGTAEVGRWTFAVHSRPEDAAPGTAWTRHASGTLTAEAPGSAEALAAWPPDGASPLDTESFYREFAERGYHYGPLFQGMRAAWRDGETIYAETVLPEGTGPDAYGVHPALFDSSLHPLNFRYDGGTVRLPFSWTGVSRHAVGATALRIRVTPAGPDTVSLLMADPTGAPVLAVDALTMRPVSPEQLAASRPDARPPLHRIAWTAAPAPAGNTPSLAALGAPGDAPAGVPVHPDPAALADAGAVPPIVLARVPAATGPDDRAPIRAALSLVQGWLADERLDGSRLVLLTQGAVAAQDAEDVADLPAAAVWGLVRSAQTEHPGRFVLADADAAPADLARELLAEALGGDEPQLALRNGRAFVPRLVTVDRPAEPAAEGRFDPAGTVLITGGTGALGALLARHLVVRHGVRRLLLTSRRGPDSPGADALIAELAELDAHAEVAACDSGDGAQLAALLAAIPDAHPLTAVIHAAGVLRDTTVGALDDEGLEAVLGPKADGAWHLHRLTADRPLAAFVLYSSVAATIGSAGQANYAAANAYLDGLAAHRHAHGLTAASLAWGLWAPTDGGGMGAALQDADANRIGRTGVLPLPAADALALFDAALGSGAPTLVPALFDHGALQSRAAAGSLPAVFRALVRVPQRRAATGTGHGGDALRRQLSGQPAAEQLRAVLQLVRSRVAEVLGHTDADRIDATRALLDMGLDSLTAVEFRNMLSAATGLRLPATLVFDYPTPLAIAEFLHGRLADLPADRTVAAAPARTVDLGDEGIAIVGMACRFPGGADTPEALWDLLAGGIDAVGAFPESRGWDVDDLYDPDPDASGKTYVRQGGFLRDAERFDPEFFGISPREALAIDPQQRLLLETSWEALERAGIDPATLRGTATGVFAGVSAHEYLSLLHTGAEGVEGHLLTGTTTSVASGRIAYTFGLEGPAVTVDTACSSSLVAMHLAGQALRSGECDLALAGGAAVMSTPGMFIEFSRQRGLAPDGRAKSFAAGADGTAWAEGVGILLLERLSDARRNGHPILAVIRGSAVNQDGASNGLTAPNGPAQQRVIRQALANARLAPSDVDAVEAHGTGTTLGDPIEAQALLATYGQDRPADSPLWLGSLKSNIGHAQAAAGIGGVIKMVQAMQHGVLPQTLHVDEPSPHVDWDSGEIALLTEARPWERNGHPRRAGVSSFGISGTNAHLVLEEAPTTEERERTGAPVPWLLSARTPQALQETAQRLLQLDGRADDDVAYTLARRPQHAHRAVILADHQAALAALATDDQHPSLVRGTTRPAGKTAFLCTGQGSQRPDMTINHPAFDAACTELDKHLDRPIRDVMTDPALIHETRYAQPALFAVHVGLHALALNWGITPDYLTGHSIGELSAAHLAGVLSLPDAALLVAARGRLMNAATPGGTMIAIEATEAELAPMLDPALASIAGINSPTSTVISGDTDAVTQVAAHWAALGRRTKKLTTSHAFHSPHMDQILDEFKTIAATVTYHPATTPVISNQTGDIATDEQLSDPAYWTRHIREAVRYRDMITTLHDAGVTTYLELGPDNTLSTLTLACLPDDTTATITSAHLGDHAHAMLHAAGRETTWTTTTPTGRHTDLPTYPFQRQPYWLRPAAAGTATSLGLSTADHPLLSAAAELPDGGHLLTGRIGLTTHAWLADHAIHDTVLLPATGFVELALYAADQAGADGLGELTLQAPLVLPAQGAVHLRVQVGPAEDANDRTITIQSRREKAPAGTAWTTHATGTVGATAPVAPEDTTPPAGADMVALDGLYDALAVRGYGYGSRFRGLEAVWRDGETLYADVALPAGVDPAGFGVHPALLDAALHPMLLDVAGRDTGTGGEILLPFAWSGVTLHASGATRFRLRVTSIGPDTVSLTAVDGTGALVVSVESLTARPVSRAQMAGARVADTDPLYATKWIAAGTSDGGPDRIGALQELPGATVYRDPDEVAGDTDRPPVVLAVVRPGRTAADPGPAEDVLRLVQGWLTDDRLADTRLVIVTGGAVSTRAGEDVQDLSAAAVWGLVRTAQSEHPDRFWLLDSDVPAAALPADVLRRAVAGGEPQLAVRAGEIVVPRLAAVPPTGDDSPALDPDGTVLITGGTGALGAILARHLITAHGARRLLLTGRRGPAALGAAELRAELSALGAEVTIAACDAADRDELAALLAGRRLTAVIHAAGVLDDGMLTGLSPRRLAVTMRPKVDAAWHLHELSRGHDLAAFVLYSSVSGVLGGPGQANYAAANAWLDGLAAHRHARGLPATSLAWGLWAAGMGGTLDPAGAARIAASGVVPLTAAQGLAFFDAALRLPQRPALVPVRLDLTRLRARATAGSVPPLLRDLIRVPSRRTVQTAVADAEALARRLVTLAVDDRRRVLLDLVRGTMAAALGHDRPDSIEADRGFLDMGFDSLTAVQFRNRLAGAVGVRLPATILFDYPTPAALARHLLGRIVPEPGVAGPVGPASDGSELAALDRLEARMPGLAPDALGPLATRLQILLARVHAARADGAAVAERIDTASDDEMFDLIDKELGIS</sequence>
<dbReference type="SMART" id="SM00825">
    <property type="entry name" value="PKS_KS"/>
    <property type="match status" value="2"/>
</dbReference>
<dbReference type="InterPro" id="IPR013968">
    <property type="entry name" value="PKS_KR"/>
</dbReference>
<dbReference type="PROSITE" id="PS50075">
    <property type="entry name" value="CARRIER"/>
    <property type="match status" value="3"/>
</dbReference>
<dbReference type="Pfam" id="PF00550">
    <property type="entry name" value="PP-binding"/>
    <property type="match status" value="3"/>
</dbReference>
<dbReference type="InterPro" id="IPR049900">
    <property type="entry name" value="PKS_mFAS_DH"/>
</dbReference>
<evidence type="ECO:0000256" key="5">
    <source>
        <dbReference type="PROSITE-ProRule" id="PRU01363"/>
    </source>
</evidence>
<feature type="domain" description="Carrier" evidence="7">
    <location>
        <begin position="2940"/>
        <end position="3015"/>
    </location>
</feature>
<evidence type="ECO:0000259" key="7">
    <source>
        <dbReference type="PROSITE" id="PS50075"/>
    </source>
</evidence>
<dbReference type="PANTHER" id="PTHR43775:SF51">
    <property type="entry name" value="INACTIVE PHENOLPHTHIOCEROL SYNTHESIS POLYKETIDE SYNTHASE TYPE I PKS1-RELATED"/>
    <property type="match status" value="1"/>
</dbReference>